<name>E6VTR8_PSEA9</name>
<keyword evidence="8" id="KW-0808">Transferase</keyword>
<evidence type="ECO:0000256" key="3">
    <source>
        <dbReference type="ARBA" id="ARBA00004962"/>
    </source>
</evidence>
<feature type="binding site" evidence="17">
    <location>
        <position position="257"/>
    </location>
    <ligand>
        <name>pyridoxal 5'-phosphate</name>
        <dbReference type="ChEBI" id="CHEBI:597326"/>
    </ligand>
</feature>
<dbReference type="Pfam" id="PF23493">
    <property type="entry name" value="CysS_C"/>
    <property type="match status" value="1"/>
</dbReference>
<keyword evidence="23" id="KW-1185">Reference proteome</keyword>
<keyword evidence="15" id="KW-0198">Cysteine biosynthesis</keyword>
<gene>
    <name evidence="22" type="ordered locus">Daes_2350</name>
</gene>
<evidence type="ECO:0000256" key="16">
    <source>
        <dbReference type="ARBA" id="ARBA00047931"/>
    </source>
</evidence>
<keyword evidence="11" id="KW-0862">Zinc</keyword>
<dbReference type="HOGENOM" id="CLU_013528_4_1_7"/>
<evidence type="ECO:0000259" key="20">
    <source>
        <dbReference type="Pfam" id="PF01406"/>
    </source>
</evidence>
<dbReference type="InterPro" id="IPR001926">
    <property type="entry name" value="TrpB-like_PALP"/>
</dbReference>
<keyword evidence="14" id="KW-0030">Aminoacyl-tRNA synthetase</keyword>
<dbReference type="eggNOG" id="COG0215">
    <property type="taxonomic scope" value="Bacteria"/>
</dbReference>
<dbReference type="PANTHER" id="PTHR10314">
    <property type="entry name" value="CYSTATHIONINE BETA-SYNTHASE"/>
    <property type="match status" value="1"/>
</dbReference>
<dbReference type="FunFam" id="3.40.50.1100:FF:000003">
    <property type="entry name" value="Cystathionine beta-synthase"/>
    <property type="match status" value="1"/>
</dbReference>
<evidence type="ECO:0000256" key="14">
    <source>
        <dbReference type="ARBA" id="ARBA00023146"/>
    </source>
</evidence>
<keyword evidence="12" id="KW-0067">ATP-binding</keyword>
<dbReference type="eggNOG" id="COG0031">
    <property type="taxonomic scope" value="Bacteria"/>
</dbReference>
<dbReference type="Proteomes" id="UP000002191">
    <property type="component" value="Chromosome"/>
</dbReference>
<evidence type="ECO:0000256" key="6">
    <source>
        <dbReference type="ARBA" id="ARBA00022598"/>
    </source>
</evidence>
<dbReference type="GO" id="GO:0005524">
    <property type="term" value="F:ATP binding"/>
    <property type="evidence" value="ECO:0007669"/>
    <property type="project" value="UniProtKB-KW"/>
</dbReference>
<dbReference type="Gene3D" id="1.20.120.1910">
    <property type="entry name" value="Cysteine-tRNA ligase, C-terminal anti-codon recognition domain"/>
    <property type="match status" value="1"/>
</dbReference>
<dbReference type="UniPathway" id="UPA00136">
    <property type="reaction ID" value="UER00200"/>
</dbReference>
<evidence type="ECO:0000256" key="5">
    <source>
        <dbReference type="ARBA" id="ARBA00012681"/>
    </source>
</evidence>
<dbReference type="OrthoDB" id="9815130at2"/>
<dbReference type="SUPFAM" id="SSF53686">
    <property type="entry name" value="Tryptophan synthase beta subunit-like PLP-dependent enzymes"/>
    <property type="match status" value="1"/>
</dbReference>
<evidence type="ECO:0000259" key="21">
    <source>
        <dbReference type="Pfam" id="PF23493"/>
    </source>
</evidence>
<keyword evidence="13 17" id="KW-0663">Pyridoxal phosphate</keyword>
<dbReference type="GO" id="GO:0006535">
    <property type="term" value="P:cysteine biosynthetic process from serine"/>
    <property type="evidence" value="ECO:0007669"/>
    <property type="project" value="InterPro"/>
</dbReference>
<feature type="binding site" evidence="17">
    <location>
        <position position="72"/>
    </location>
    <ligand>
        <name>pyridoxal 5'-phosphate</name>
        <dbReference type="ChEBI" id="CHEBI:597326"/>
    </ligand>
</feature>
<dbReference type="RefSeq" id="WP_013515267.1">
    <property type="nucleotide sequence ID" value="NC_014844.1"/>
</dbReference>
<evidence type="ECO:0000313" key="23">
    <source>
        <dbReference type="Proteomes" id="UP000002191"/>
    </source>
</evidence>
<comment type="cofactor">
    <cofactor evidence="1 17">
        <name>pyridoxal 5'-phosphate</name>
        <dbReference type="ChEBI" id="CHEBI:597326"/>
    </cofactor>
</comment>
<dbReference type="InterPro" id="IPR009080">
    <property type="entry name" value="tRNAsynth_Ia_anticodon-bd"/>
</dbReference>
<dbReference type="InterPro" id="IPR001216">
    <property type="entry name" value="P-phosphate_BS"/>
</dbReference>
<protein>
    <recommendedName>
        <fullName evidence="5">cysteine synthase</fullName>
        <ecNumber evidence="5">2.5.1.47</ecNumber>
    </recommendedName>
</protein>
<feature type="domain" description="Tryptophan synthase beta chain-like PALP" evidence="19">
    <location>
        <begin position="7"/>
        <end position="283"/>
    </location>
</feature>
<evidence type="ECO:0000256" key="4">
    <source>
        <dbReference type="ARBA" id="ARBA00007103"/>
    </source>
</evidence>
<dbReference type="InterPro" id="IPR056411">
    <property type="entry name" value="CysS_C"/>
</dbReference>
<evidence type="ECO:0000256" key="8">
    <source>
        <dbReference type="ARBA" id="ARBA00022679"/>
    </source>
</evidence>
<comment type="catalytic activity">
    <reaction evidence="16">
        <text>O-acetyl-L-serine + hydrogen sulfide = L-cysteine + acetate</text>
        <dbReference type="Rhea" id="RHEA:14829"/>
        <dbReference type="ChEBI" id="CHEBI:29919"/>
        <dbReference type="ChEBI" id="CHEBI:30089"/>
        <dbReference type="ChEBI" id="CHEBI:35235"/>
        <dbReference type="ChEBI" id="CHEBI:58340"/>
        <dbReference type="EC" id="2.5.1.47"/>
    </reaction>
</comment>
<dbReference type="Gene3D" id="3.40.50.1100">
    <property type="match status" value="2"/>
</dbReference>
<dbReference type="Pfam" id="PF00291">
    <property type="entry name" value="PALP"/>
    <property type="match status" value="1"/>
</dbReference>
<comment type="cofactor">
    <cofactor evidence="2">
        <name>Zn(2+)</name>
        <dbReference type="ChEBI" id="CHEBI:29105"/>
    </cofactor>
</comment>
<evidence type="ECO:0000259" key="19">
    <source>
        <dbReference type="Pfam" id="PF00291"/>
    </source>
</evidence>
<dbReference type="SUPFAM" id="SSF52374">
    <property type="entry name" value="Nucleotidylyl transferase"/>
    <property type="match status" value="1"/>
</dbReference>
<evidence type="ECO:0000256" key="9">
    <source>
        <dbReference type="ARBA" id="ARBA00022723"/>
    </source>
</evidence>
<organism evidence="22 23">
    <name type="scientific">Pseudodesulfovibrio aespoeensis (strain ATCC 700646 / DSM 10631 / Aspo-2)</name>
    <name type="common">Desulfovibrio aespoeensis</name>
    <dbReference type="NCBI Taxonomy" id="643562"/>
    <lineage>
        <taxon>Bacteria</taxon>
        <taxon>Pseudomonadati</taxon>
        <taxon>Thermodesulfobacteriota</taxon>
        <taxon>Desulfovibrionia</taxon>
        <taxon>Desulfovibrionales</taxon>
        <taxon>Desulfovibrionaceae</taxon>
    </lineage>
</organism>
<proteinExistence type="inferred from homology"/>
<dbReference type="PROSITE" id="PS00901">
    <property type="entry name" value="CYS_SYNTHASE"/>
    <property type="match status" value="1"/>
</dbReference>
<keyword evidence="7" id="KW-0028">Amino-acid biosynthesis</keyword>
<evidence type="ECO:0000256" key="2">
    <source>
        <dbReference type="ARBA" id="ARBA00001947"/>
    </source>
</evidence>
<keyword evidence="6" id="KW-0436">Ligase</keyword>
<dbReference type="Pfam" id="PF01406">
    <property type="entry name" value="tRNA-synt_1e"/>
    <property type="match status" value="1"/>
</dbReference>
<dbReference type="KEGG" id="das:Daes_2350"/>
<dbReference type="AlphaFoldDB" id="E6VTR8"/>
<dbReference type="STRING" id="643562.Daes_2350"/>
<dbReference type="InterPro" id="IPR050214">
    <property type="entry name" value="Cys_Synth/Cystath_Beta-Synth"/>
</dbReference>
<dbReference type="NCBIfam" id="TIGR01136">
    <property type="entry name" value="cysKM"/>
    <property type="match status" value="1"/>
</dbReference>
<evidence type="ECO:0000256" key="13">
    <source>
        <dbReference type="ARBA" id="ARBA00022898"/>
    </source>
</evidence>
<comment type="similarity">
    <text evidence="4">Belongs to the cysteine synthase/cystathionine beta-synthase family.</text>
</comment>
<dbReference type="Gene3D" id="3.40.50.620">
    <property type="entry name" value="HUPs"/>
    <property type="match status" value="1"/>
</dbReference>
<dbReference type="InterPro" id="IPR005856">
    <property type="entry name" value="Cys_synth"/>
</dbReference>
<evidence type="ECO:0000256" key="1">
    <source>
        <dbReference type="ARBA" id="ARBA00001933"/>
    </source>
</evidence>
<comment type="pathway">
    <text evidence="3">Amino-acid biosynthesis; L-cysteine biosynthesis; L-cysteine from L-serine: step 2/2.</text>
</comment>
<reference evidence="23" key="1">
    <citation type="submission" date="2010-12" db="EMBL/GenBank/DDBJ databases">
        <title>Complete sequence of Desulfovibrio aespoeensis Aspo-2.</title>
        <authorList>
            <consortium name="US DOE Joint Genome Institute"/>
            <person name="Lucas S."/>
            <person name="Copeland A."/>
            <person name="Lapidus A."/>
            <person name="Cheng J.-F."/>
            <person name="Goodwin L."/>
            <person name="Pitluck S."/>
            <person name="Chertkov O."/>
            <person name="Misra M."/>
            <person name="Detter J.C."/>
            <person name="Han C."/>
            <person name="Tapia R."/>
            <person name="Land M."/>
            <person name="Hauser L."/>
            <person name="Kyrpides N."/>
            <person name="Ivanova N."/>
            <person name="Ovchinnikova G."/>
            <person name="Pedersen K."/>
            <person name="Jagevall S."/>
            <person name="Hazen T."/>
            <person name="Woyke T."/>
        </authorList>
    </citation>
    <scope>NUCLEOTIDE SEQUENCE [LARGE SCALE GENOMIC DNA]</scope>
    <source>
        <strain evidence="23">ATCC 700646 / DSM 10631 / Aspo-2</strain>
    </source>
</reference>
<dbReference type="GO" id="GO:0004124">
    <property type="term" value="F:cysteine synthase activity"/>
    <property type="evidence" value="ECO:0007669"/>
    <property type="project" value="UniProtKB-EC"/>
</dbReference>
<dbReference type="SUPFAM" id="SSF47323">
    <property type="entry name" value="Anticodon-binding domain of a subclass of class I aminoacyl-tRNA synthetases"/>
    <property type="match status" value="1"/>
</dbReference>
<evidence type="ECO:0000256" key="11">
    <source>
        <dbReference type="ARBA" id="ARBA00022833"/>
    </source>
</evidence>
<dbReference type="GO" id="GO:0046872">
    <property type="term" value="F:metal ion binding"/>
    <property type="evidence" value="ECO:0007669"/>
    <property type="project" value="UniProtKB-KW"/>
</dbReference>
<evidence type="ECO:0000256" key="7">
    <source>
        <dbReference type="ARBA" id="ARBA00022605"/>
    </source>
</evidence>
<dbReference type="InterPro" id="IPR032678">
    <property type="entry name" value="tRNA-synt_1_cat_dom"/>
</dbReference>
<feature type="domain" description="Cysteinyl-tRNA ligase anticodon binding" evidence="21">
    <location>
        <begin position="721"/>
        <end position="761"/>
    </location>
</feature>
<dbReference type="InterPro" id="IPR036052">
    <property type="entry name" value="TrpB-like_PALP_sf"/>
</dbReference>
<dbReference type="EC" id="2.5.1.47" evidence="5"/>
<evidence type="ECO:0000256" key="10">
    <source>
        <dbReference type="ARBA" id="ARBA00022741"/>
    </source>
</evidence>
<dbReference type="InterPro" id="IPR014729">
    <property type="entry name" value="Rossmann-like_a/b/a_fold"/>
</dbReference>
<dbReference type="CDD" id="cd01561">
    <property type="entry name" value="CBS_like"/>
    <property type="match status" value="1"/>
</dbReference>
<reference evidence="22 23" key="2">
    <citation type="journal article" date="2014" name="Genome Announc.">
        <title>Complete Genome Sequence of the Subsurface, Mesophilic Sulfate-Reducing Bacterium Desulfovibrio aespoeensis Aspo-2.</title>
        <authorList>
            <person name="Pedersen K."/>
            <person name="Bengtsson A."/>
            <person name="Edlund J."/>
            <person name="Rabe L."/>
            <person name="Hazen T."/>
            <person name="Chakraborty R."/>
            <person name="Goodwin L."/>
            <person name="Shapiro N."/>
        </authorList>
    </citation>
    <scope>NUCLEOTIDE SEQUENCE [LARGE SCALE GENOMIC DNA]</scope>
    <source>
        <strain evidence="23">ATCC 700646 / DSM 10631 / Aspo-2</strain>
    </source>
</reference>
<dbReference type="GO" id="GO:0006418">
    <property type="term" value="P:tRNA aminoacylation for protein translation"/>
    <property type="evidence" value="ECO:0007669"/>
    <property type="project" value="InterPro"/>
</dbReference>
<evidence type="ECO:0000313" key="22">
    <source>
        <dbReference type="EMBL" id="ADU63355.1"/>
    </source>
</evidence>
<evidence type="ECO:0000256" key="12">
    <source>
        <dbReference type="ARBA" id="ARBA00022840"/>
    </source>
</evidence>
<evidence type="ECO:0000256" key="17">
    <source>
        <dbReference type="PIRSR" id="PIRSR605856-50"/>
    </source>
</evidence>
<feature type="modified residue" description="N6-(pyridoxal phosphate)lysine" evidence="18">
    <location>
        <position position="42"/>
    </location>
</feature>
<feature type="domain" description="tRNA synthetases class I catalytic" evidence="20">
    <location>
        <begin position="318"/>
        <end position="554"/>
    </location>
</feature>
<evidence type="ECO:0000256" key="15">
    <source>
        <dbReference type="ARBA" id="ARBA00023192"/>
    </source>
</evidence>
<feature type="binding site" evidence="17">
    <location>
        <begin position="177"/>
        <end position="181"/>
    </location>
    <ligand>
        <name>pyridoxal 5'-phosphate</name>
        <dbReference type="ChEBI" id="CHEBI:597326"/>
    </ligand>
</feature>
<accession>E6VTR8</accession>
<sequence>MNKDLLSLIGGTPLVEIRHLNPNPNVKILAKLEAQNPGGSIKDRVAVAMIEAAERSGELTKDKIIIEATSGNTGVGLAMVAAIKGYRIKLLMPETASEERKMIMAAYGAQLELTPGHLSTDGAIERAYRYAREEPDTYVLMDQFNNPASIDAHYQGTGLEIWEQTGGAVTHCVMALGTSGTAMGIAKRLHEMGKVHVAAVEPYAGHKIQGLKNMLESYPPGIYDKTWLDEILHVDDETAFEYCRKLARAEGIFAGMSSGAALGGAILLAERLQSGLIVTIFPDSGERYLSTHLYRQQAGSGITLFDMATGATKPLKTQGGLGLYTMGPNLDNPDGLDAWRRVVVLDVLARHLRSLGVETRAAVGLSDMDDRTLTAARHTDADRAVFAAGLRARIMERARDMGVAVAGGDGAGVDFPLSSNSEGKALELCRKLLGKGLAYEKLRSVYFDIFRDKRYGEIGAMDMDKVSGGRTVDLDAYVKDNPLDFTLLKRATLLDLKRGEVLETEWGNVRPSWFLQHAATALTSLPRIDVMIGSEKHRFPHLENLRAIWSAAGRELQAWLLNHQATDCADATLTTVADTLGGFRAARFWLLSSACRKPLCASSDNLVMWARNWRRVQEALAALSAPRTGAAPSGESAGKIPGEADQAVFDLRAGFKTAMNEDLALHRFWPVLFRFVKQVNAWAAAGALTGPAASACLDELLAVDAILGILDHAQMPLPLADLPIEVQGMLADRQKAREAKDFAASDALRDQIANAGFRLEDTAGAPRVFRM</sequence>
<dbReference type="GO" id="GO:0004812">
    <property type="term" value="F:aminoacyl-tRNA ligase activity"/>
    <property type="evidence" value="ECO:0007669"/>
    <property type="project" value="UniProtKB-KW"/>
</dbReference>
<evidence type="ECO:0000256" key="18">
    <source>
        <dbReference type="PIRSR" id="PIRSR605856-51"/>
    </source>
</evidence>
<keyword evidence="10" id="KW-0547">Nucleotide-binding</keyword>
<keyword evidence="9" id="KW-0479">Metal-binding</keyword>
<dbReference type="EMBL" id="CP002431">
    <property type="protein sequence ID" value="ADU63355.1"/>
    <property type="molecule type" value="Genomic_DNA"/>
</dbReference>